<reference evidence="2 3" key="1">
    <citation type="submission" date="2016-02" db="EMBL/GenBank/DDBJ databases">
        <title>Draft genome sequence of the strain BR 10247T Bradyrhizobium neotropicale isolated from nodules of Centrolobium paraense.</title>
        <authorList>
            <person name="Simoes-Araujo J.L."/>
            <person name="Barauna A.C."/>
            <person name="Silva K."/>
            <person name="Zilli J.E."/>
        </authorList>
    </citation>
    <scope>NUCLEOTIDE SEQUENCE [LARGE SCALE GENOMIC DNA]</scope>
    <source>
        <strain evidence="2 3">BR 10247</strain>
    </source>
</reference>
<gene>
    <name evidence="2" type="ORF">AXW67_23485</name>
</gene>
<dbReference type="Pfam" id="PF12697">
    <property type="entry name" value="Abhydrolase_6"/>
    <property type="match status" value="1"/>
</dbReference>
<dbReference type="Gene3D" id="3.40.50.1820">
    <property type="entry name" value="alpha/beta hydrolase"/>
    <property type="match status" value="1"/>
</dbReference>
<dbReference type="Proteomes" id="UP000077173">
    <property type="component" value="Unassembled WGS sequence"/>
</dbReference>
<comment type="caution">
    <text evidence="2">The sequence shown here is derived from an EMBL/GenBank/DDBJ whole genome shotgun (WGS) entry which is preliminary data.</text>
</comment>
<evidence type="ECO:0000313" key="2">
    <source>
        <dbReference type="EMBL" id="OAF11134.1"/>
    </source>
</evidence>
<dbReference type="AlphaFoldDB" id="A0A176YTW0"/>
<dbReference type="InterPro" id="IPR000073">
    <property type="entry name" value="AB_hydrolase_1"/>
</dbReference>
<dbReference type="PANTHER" id="PTHR43798">
    <property type="entry name" value="MONOACYLGLYCEROL LIPASE"/>
    <property type="match status" value="1"/>
</dbReference>
<evidence type="ECO:0000313" key="3">
    <source>
        <dbReference type="Proteomes" id="UP000077173"/>
    </source>
</evidence>
<evidence type="ECO:0000259" key="1">
    <source>
        <dbReference type="Pfam" id="PF12697"/>
    </source>
</evidence>
<sequence length="299" mass="32828">MPMINQHRHSIGPAGAEIALVRWSEGEQRKPPALLLHGTGFVADVWDEVARELASSYTVYALDRRGHGASHKPGAYHFLDFADDVCRVIEALDLHGIYGIGHSAGATDLLLAAKLRRGRFMRLFVMEPTVMDPRKVRDASAGLSEWATASVQGVLRRQAEFDSLEAVFKRYRAAPAFADWTEASLWAYVRHGFAPLENGRVRLCCTPEIEQAILRPIFEAMDQIYTGDVRGNPFAGLAEIDCPVRVTTAEKSGEIYKEMASRAVSLVPRVSTHAFAGIGHCVAQEAPGLVAEAVREFSA</sequence>
<proteinExistence type="predicted"/>
<dbReference type="GO" id="GO:0046464">
    <property type="term" value="P:acylglycerol catabolic process"/>
    <property type="evidence" value="ECO:0007669"/>
    <property type="project" value="TreeGrafter"/>
</dbReference>
<dbReference type="EMBL" id="LSEF01000090">
    <property type="protein sequence ID" value="OAF11134.1"/>
    <property type="molecule type" value="Genomic_DNA"/>
</dbReference>
<dbReference type="SUPFAM" id="SSF53474">
    <property type="entry name" value="alpha/beta-Hydrolases"/>
    <property type="match status" value="1"/>
</dbReference>
<name>A0A176YTW0_9BRAD</name>
<accession>A0A176YTW0</accession>
<dbReference type="InterPro" id="IPR029058">
    <property type="entry name" value="AB_hydrolase_fold"/>
</dbReference>
<organism evidence="2 3">
    <name type="scientific">Bradyrhizobium neotropicale</name>
    <dbReference type="NCBI Taxonomy" id="1497615"/>
    <lineage>
        <taxon>Bacteria</taxon>
        <taxon>Pseudomonadati</taxon>
        <taxon>Pseudomonadota</taxon>
        <taxon>Alphaproteobacteria</taxon>
        <taxon>Hyphomicrobiales</taxon>
        <taxon>Nitrobacteraceae</taxon>
        <taxon>Bradyrhizobium</taxon>
    </lineage>
</organism>
<dbReference type="PANTHER" id="PTHR43798:SF33">
    <property type="entry name" value="HYDROLASE, PUTATIVE (AFU_ORTHOLOGUE AFUA_2G14860)-RELATED"/>
    <property type="match status" value="1"/>
</dbReference>
<dbReference type="GO" id="GO:0047372">
    <property type="term" value="F:monoacylglycerol lipase activity"/>
    <property type="evidence" value="ECO:0007669"/>
    <property type="project" value="TreeGrafter"/>
</dbReference>
<keyword evidence="3" id="KW-1185">Reference proteome</keyword>
<dbReference type="GO" id="GO:0016020">
    <property type="term" value="C:membrane"/>
    <property type="evidence" value="ECO:0007669"/>
    <property type="project" value="TreeGrafter"/>
</dbReference>
<protein>
    <submittedName>
        <fullName evidence="2">Alpha/beta hydrolase</fullName>
    </submittedName>
</protein>
<feature type="domain" description="AB hydrolase-1" evidence="1">
    <location>
        <begin position="34"/>
        <end position="293"/>
    </location>
</feature>
<keyword evidence="2" id="KW-0378">Hydrolase</keyword>
<dbReference type="InterPro" id="IPR050266">
    <property type="entry name" value="AB_hydrolase_sf"/>
</dbReference>